<evidence type="ECO:0000313" key="3">
    <source>
        <dbReference type="Proteomes" id="UP000314294"/>
    </source>
</evidence>
<proteinExistence type="predicted"/>
<dbReference type="AlphaFoldDB" id="A0A4Z2F0A1"/>
<organism evidence="2 3">
    <name type="scientific">Liparis tanakae</name>
    <name type="common">Tanaka's snailfish</name>
    <dbReference type="NCBI Taxonomy" id="230148"/>
    <lineage>
        <taxon>Eukaryota</taxon>
        <taxon>Metazoa</taxon>
        <taxon>Chordata</taxon>
        <taxon>Craniata</taxon>
        <taxon>Vertebrata</taxon>
        <taxon>Euteleostomi</taxon>
        <taxon>Actinopterygii</taxon>
        <taxon>Neopterygii</taxon>
        <taxon>Teleostei</taxon>
        <taxon>Neoteleostei</taxon>
        <taxon>Acanthomorphata</taxon>
        <taxon>Eupercaria</taxon>
        <taxon>Perciformes</taxon>
        <taxon>Cottioidei</taxon>
        <taxon>Cottales</taxon>
        <taxon>Liparidae</taxon>
        <taxon>Liparis</taxon>
    </lineage>
</organism>
<evidence type="ECO:0000256" key="1">
    <source>
        <dbReference type="SAM" id="MobiDB-lite"/>
    </source>
</evidence>
<dbReference type="EMBL" id="SRLO01001922">
    <property type="protein sequence ID" value="TNN34627.1"/>
    <property type="molecule type" value="Genomic_DNA"/>
</dbReference>
<protein>
    <submittedName>
        <fullName evidence="2">Uncharacterized protein</fullName>
    </submittedName>
</protein>
<reference evidence="2 3" key="1">
    <citation type="submission" date="2019-03" db="EMBL/GenBank/DDBJ databases">
        <title>First draft genome of Liparis tanakae, snailfish: a comprehensive survey of snailfish specific genes.</title>
        <authorList>
            <person name="Kim W."/>
            <person name="Song I."/>
            <person name="Jeong J.-H."/>
            <person name="Kim D."/>
            <person name="Kim S."/>
            <person name="Ryu S."/>
            <person name="Song J.Y."/>
            <person name="Lee S.K."/>
        </authorList>
    </citation>
    <scope>NUCLEOTIDE SEQUENCE [LARGE SCALE GENOMIC DNA]</scope>
    <source>
        <tissue evidence="2">Muscle</tissue>
    </source>
</reference>
<feature type="compositionally biased region" description="Basic and acidic residues" evidence="1">
    <location>
        <begin position="14"/>
        <end position="37"/>
    </location>
</feature>
<keyword evidence="3" id="KW-1185">Reference proteome</keyword>
<name>A0A4Z2F0A1_9TELE</name>
<dbReference type="Proteomes" id="UP000314294">
    <property type="component" value="Unassembled WGS sequence"/>
</dbReference>
<sequence>MTLLGRPAPPGFRRSLEPRVPEDQAARETSRDLARPRETSRCCCAHWPVRLISNLSVREAREHGANGLLNKEAAAATLASSATRRNTWAV</sequence>
<evidence type="ECO:0000313" key="2">
    <source>
        <dbReference type="EMBL" id="TNN34627.1"/>
    </source>
</evidence>
<comment type="caution">
    <text evidence="2">The sequence shown here is derived from an EMBL/GenBank/DDBJ whole genome shotgun (WGS) entry which is preliminary data.</text>
</comment>
<feature type="region of interest" description="Disordered" evidence="1">
    <location>
        <begin position="1"/>
        <end position="37"/>
    </location>
</feature>
<accession>A0A4Z2F0A1</accession>
<gene>
    <name evidence="2" type="ORF">EYF80_055203</name>
</gene>